<keyword evidence="4" id="KW-1185">Reference proteome</keyword>
<dbReference type="Gene3D" id="1.10.4020.10">
    <property type="entry name" value="DNA breaking-rejoining enzymes"/>
    <property type="match status" value="1"/>
</dbReference>
<dbReference type="PROSITE" id="PS50804">
    <property type="entry name" value="SCAN_BOX"/>
    <property type="match status" value="1"/>
</dbReference>
<dbReference type="SMART" id="SM00431">
    <property type="entry name" value="SCAN"/>
    <property type="match status" value="1"/>
</dbReference>
<dbReference type="InterPro" id="IPR038269">
    <property type="entry name" value="SCAN_sf"/>
</dbReference>
<dbReference type="InterPro" id="IPR003309">
    <property type="entry name" value="SCAN_dom"/>
</dbReference>
<sequence>MMKDEEWDTAVTSEEEEISIGFETQGAKPKIQQLQPGPFPGVCPSNAEVVNLFRDFIAVQQRRDDTLQEELRGQRVSVEASQQPVLQPSADGPSTVVKSARLELPTSGPRRGGPHVAIHFGHSLMSSPDRFGNPSGGVAAVHCKEPKMPVYQNGEDIENDLLRFKPLEAYTAMDEDKSNCYPDLREALLVKFDISPETYHQRFRATSSPPGETPTESYHRLKGLYRRWMRPEQKSKEQLGETIILEKLLQVLPPDTQRGRHHDQHGWKPGTGITTGTTLQRLVKVIGGHMTGDTLLSQGLHLLYVIIVSSRDTKRQFAP</sequence>
<dbReference type="SUPFAM" id="SSF47353">
    <property type="entry name" value="Retrovirus capsid dimerization domain-like"/>
    <property type="match status" value="1"/>
</dbReference>
<organism evidence="3 4">
    <name type="scientific">Dissostichus eleginoides</name>
    <name type="common">Patagonian toothfish</name>
    <name type="synonym">Dissostichus amissus</name>
    <dbReference type="NCBI Taxonomy" id="100907"/>
    <lineage>
        <taxon>Eukaryota</taxon>
        <taxon>Metazoa</taxon>
        <taxon>Chordata</taxon>
        <taxon>Craniata</taxon>
        <taxon>Vertebrata</taxon>
        <taxon>Euteleostomi</taxon>
        <taxon>Actinopterygii</taxon>
        <taxon>Neopterygii</taxon>
        <taxon>Teleostei</taxon>
        <taxon>Neoteleostei</taxon>
        <taxon>Acanthomorphata</taxon>
        <taxon>Eupercaria</taxon>
        <taxon>Perciformes</taxon>
        <taxon>Notothenioidei</taxon>
        <taxon>Nototheniidae</taxon>
        <taxon>Dissostichus</taxon>
    </lineage>
</organism>
<evidence type="ECO:0000256" key="1">
    <source>
        <dbReference type="SAM" id="MobiDB-lite"/>
    </source>
</evidence>
<comment type="caution">
    <text evidence="3">The sequence shown here is derived from an EMBL/GenBank/DDBJ whole genome shotgun (WGS) entry which is preliminary data.</text>
</comment>
<dbReference type="EMBL" id="JASDAP010000017">
    <property type="protein sequence ID" value="KAK1888893.1"/>
    <property type="molecule type" value="Genomic_DNA"/>
</dbReference>
<dbReference type="PANTHER" id="PTHR46888">
    <property type="entry name" value="ZINC KNUCKLE DOMAINCONTAINING PROTEIN-RELATED"/>
    <property type="match status" value="1"/>
</dbReference>
<name>A0AAD9BV15_DISEL</name>
<dbReference type="PANTHER" id="PTHR46888:SF1">
    <property type="entry name" value="RIBONUCLEASE H"/>
    <property type="match status" value="1"/>
</dbReference>
<dbReference type="Proteomes" id="UP001228049">
    <property type="component" value="Unassembled WGS sequence"/>
</dbReference>
<proteinExistence type="predicted"/>
<feature type="domain" description="SCAN box" evidence="2">
    <location>
        <begin position="200"/>
        <end position="257"/>
    </location>
</feature>
<evidence type="ECO:0000313" key="3">
    <source>
        <dbReference type="EMBL" id="KAK1888893.1"/>
    </source>
</evidence>
<gene>
    <name evidence="3" type="ORF">KUDE01_013571</name>
</gene>
<accession>A0AAD9BV15</accession>
<evidence type="ECO:0000313" key="4">
    <source>
        <dbReference type="Proteomes" id="UP001228049"/>
    </source>
</evidence>
<dbReference type="AlphaFoldDB" id="A0AAD9BV15"/>
<feature type="region of interest" description="Disordered" evidence="1">
    <location>
        <begin position="74"/>
        <end position="94"/>
    </location>
</feature>
<evidence type="ECO:0000259" key="2">
    <source>
        <dbReference type="PROSITE" id="PS50804"/>
    </source>
</evidence>
<dbReference type="Pfam" id="PF02023">
    <property type="entry name" value="SCAN"/>
    <property type="match status" value="1"/>
</dbReference>
<reference evidence="3" key="1">
    <citation type="submission" date="2023-04" db="EMBL/GenBank/DDBJ databases">
        <title>Chromosome-level genome of Chaenocephalus aceratus.</title>
        <authorList>
            <person name="Park H."/>
        </authorList>
    </citation>
    <scope>NUCLEOTIDE SEQUENCE</scope>
    <source>
        <strain evidence="3">DE</strain>
        <tissue evidence="3">Muscle</tissue>
    </source>
</reference>
<protein>
    <submittedName>
        <fullName evidence="3">Zinc finger protein 202</fullName>
    </submittedName>
</protein>